<feature type="compositionally biased region" description="Low complexity" evidence="2">
    <location>
        <begin position="335"/>
        <end position="360"/>
    </location>
</feature>
<dbReference type="AlphaFoldDB" id="A0A512JG83"/>
<evidence type="ECO:0000313" key="6">
    <source>
        <dbReference type="Proteomes" id="UP000321750"/>
    </source>
</evidence>
<accession>A0A512JG83</accession>
<evidence type="ECO:0000256" key="2">
    <source>
        <dbReference type="SAM" id="MobiDB-lite"/>
    </source>
</evidence>
<feature type="compositionally biased region" description="Basic and acidic residues" evidence="2">
    <location>
        <begin position="373"/>
        <end position="387"/>
    </location>
</feature>
<feature type="compositionally biased region" description="Low complexity" evidence="2">
    <location>
        <begin position="301"/>
        <end position="327"/>
    </location>
</feature>
<dbReference type="CDD" id="cd07185">
    <property type="entry name" value="OmpA_C-like"/>
    <property type="match status" value="1"/>
</dbReference>
<evidence type="ECO:0000256" key="1">
    <source>
        <dbReference type="PROSITE-ProRule" id="PRU00473"/>
    </source>
</evidence>
<dbReference type="PRINTS" id="PR01217">
    <property type="entry name" value="PRICHEXTENSN"/>
</dbReference>
<reference evidence="5 6" key="1">
    <citation type="submission" date="2019-07" db="EMBL/GenBank/DDBJ databases">
        <title>Whole genome shotgun sequence of Methylobacterium gnaphalii NBRC 107716.</title>
        <authorList>
            <person name="Hosoyama A."/>
            <person name="Uohara A."/>
            <person name="Ohji S."/>
            <person name="Ichikawa N."/>
        </authorList>
    </citation>
    <scope>NUCLEOTIDE SEQUENCE [LARGE SCALE GENOMIC DNA]</scope>
    <source>
        <strain evidence="5 6">NBRC 107716</strain>
    </source>
</reference>
<feature type="compositionally biased region" description="Low complexity" evidence="2">
    <location>
        <begin position="216"/>
        <end position="236"/>
    </location>
</feature>
<evidence type="ECO:0000256" key="3">
    <source>
        <dbReference type="SAM" id="SignalP"/>
    </source>
</evidence>
<keyword evidence="1" id="KW-0472">Membrane</keyword>
<name>A0A512JG83_9HYPH</name>
<dbReference type="PROSITE" id="PS51123">
    <property type="entry name" value="OMPA_2"/>
    <property type="match status" value="1"/>
</dbReference>
<keyword evidence="3" id="KW-0732">Signal</keyword>
<dbReference type="Gene3D" id="3.30.1330.60">
    <property type="entry name" value="OmpA-like domain"/>
    <property type="match status" value="1"/>
</dbReference>
<dbReference type="InterPro" id="IPR006665">
    <property type="entry name" value="OmpA-like"/>
</dbReference>
<dbReference type="InterPro" id="IPR050330">
    <property type="entry name" value="Bact_OuterMem_StrucFunc"/>
</dbReference>
<organism evidence="5 6">
    <name type="scientific">Methylobacterium gnaphalii</name>
    <dbReference type="NCBI Taxonomy" id="1010610"/>
    <lineage>
        <taxon>Bacteria</taxon>
        <taxon>Pseudomonadati</taxon>
        <taxon>Pseudomonadota</taxon>
        <taxon>Alphaproteobacteria</taxon>
        <taxon>Hyphomicrobiales</taxon>
        <taxon>Methylobacteriaceae</taxon>
        <taxon>Methylobacterium</taxon>
    </lineage>
</organism>
<dbReference type="Pfam" id="PF00691">
    <property type="entry name" value="OmpA"/>
    <property type="match status" value="1"/>
</dbReference>
<dbReference type="OrthoDB" id="9792021at2"/>
<keyword evidence="6" id="KW-1185">Reference proteome</keyword>
<feature type="chain" id="PRO_5021864644" description="OmpA-like domain-containing protein" evidence="3">
    <location>
        <begin position="21"/>
        <end position="721"/>
    </location>
</feature>
<dbReference type="SUPFAM" id="SSF103088">
    <property type="entry name" value="OmpA-like"/>
    <property type="match status" value="1"/>
</dbReference>
<gene>
    <name evidence="5" type="ORF">MGN01_08100</name>
</gene>
<feature type="compositionally biased region" description="Pro residues" evidence="2">
    <location>
        <begin position="237"/>
        <end position="254"/>
    </location>
</feature>
<dbReference type="EMBL" id="BJZV01000003">
    <property type="protein sequence ID" value="GEP08965.1"/>
    <property type="molecule type" value="Genomic_DNA"/>
</dbReference>
<dbReference type="RefSeq" id="WP_147045371.1">
    <property type="nucleotide sequence ID" value="NZ_BJZV01000003.1"/>
</dbReference>
<feature type="compositionally biased region" description="Gly residues" evidence="2">
    <location>
        <begin position="48"/>
        <end position="68"/>
    </location>
</feature>
<dbReference type="PANTHER" id="PTHR30329:SF21">
    <property type="entry name" value="LIPOPROTEIN YIAD-RELATED"/>
    <property type="match status" value="1"/>
</dbReference>
<evidence type="ECO:0000259" key="4">
    <source>
        <dbReference type="PROSITE" id="PS51123"/>
    </source>
</evidence>
<dbReference type="InterPro" id="IPR036737">
    <property type="entry name" value="OmpA-like_sf"/>
</dbReference>
<feature type="compositionally biased region" description="Low complexity" evidence="2">
    <location>
        <begin position="168"/>
        <end position="189"/>
    </location>
</feature>
<protein>
    <recommendedName>
        <fullName evidence="4">OmpA-like domain-containing protein</fullName>
    </recommendedName>
</protein>
<feature type="region of interest" description="Disordered" evidence="2">
    <location>
        <begin position="37"/>
        <end position="409"/>
    </location>
</feature>
<dbReference type="Proteomes" id="UP000321750">
    <property type="component" value="Unassembled WGS sequence"/>
</dbReference>
<dbReference type="PANTHER" id="PTHR30329">
    <property type="entry name" value="STATOR ELEMENT OF FLAGELLAR MOTOR COMPLEX"/>
    <property type="match status" value="1"/>
</dbReference>
<feature type="compositionally biased region" description="Low complexity" evidence="2">
    <location>
        <begin position="255"/>
        <end position="290"/>
    </location>
</feature>
<feature type="domain" description="OmpA-like" evidence="4">
    <location>
        <begin position="582"/>
        <end position="702"/>
    </location>
</feature>
<feature type="signal peptide" evidence="3">
    <location>
        <begin position="1"/>
        <end position="20"/>
    </location>
</feature>
<feature type="compositionally biased region" description="Basic and acidic residues" evidence="2">
    <location>
        <begin position="69"/>
        <end position="167"/>
    </location>
</feature>
<comment type="caution">
    <text evidence="5">The sequence shown here is derived from an EMBL/GenBank/DDBJ whole genome shotgun (WGS) entry which is preliminary data.</text>
</comment>
<proteinExistence type="predicted"/>
<evidence type="ECO:0000313" key="5">
    <source>
        <dbReference type="EMBL" id="GEP08965.1"/>
    </source>
</evidence>
<sequence length="721" mass="79382">MRITRSLLLTGTMLPTLLLAVPLQARSLGEGPSARMELAQVGEEGPRGGRGGGAERGGPGGGERGGGAARERPEAPAARERPEPRQAPAARERPEAPAARERPEPRQAPAARERPEAPAARERPEAPAARERPEPRQAPAARERPEAPSARERLEPRQAPAARERQEAPATREAPAQRQAPERPTAPTQPTRPTPPASEEPSRTAPTRPTTPPAAQPQTAPAPAQRRAPEAPTQPGATPPTTPQPQRPTSPEAPSPQNRQQPPAQPNAATPPGATQPGTAPGAAPTAPNQRPGVPGRPFTPQGQQPNAGQPGVQPGTQPGVQPGQDPNQLRRDQPPGQFQQNQVQPGQQPNQLQPGQQPGTVGRDGRGGSGFDNDRRDDRRGDDRRSGFNRPGAPGYIPGGFRDSREDDEIRDYERIRRDRQEYNVDGRNYYREPGRIIVRDRDNYYIRHDENERFRDLDRRAYRSERRGSETYSYIDRPGGEQIVTVVDDDGRLVRRYRRYRDGRELMIINNGYGRGGARPIYEDVVDLPPPDIRIPRDRYIVDYERADARAVYGALTAPPVTAIDRRYSLDQVRYSPQLRARMPSVDINTITFDSGSFTVTPEQGRQLKNIADAINQAVQANPQEVFLIEGYTDAVGADIDNLSLSDRRAQSVATILTQTFQVPPENLTTQGYGEQYLKVNTQEANRENRRVTVRRITPLLQQQADQGQQDGSPPPAPR</sequence>
<dbReference type="GO" id="GO:0016020">
    <property type="term" value="C:membrane"/>
    <property type="evidence" value="ECO:0007669"/>
    <property type="project" value="UniProtKB-UniRule"/>
</dbReference>